<protein>
    <submittedName>
        <fullName evidence="1">Uncharacterized protein</fullName>
    </submittedName>
</protein>
<sequence>MELLVALFKLAGEVVSALAVQGFSYFDDKK</sequence>
<evidence type="ECO:0000313" key="1">
    <source>
        <dbReference type="EMBL" id="SIR07472.1"/>
    </source>
</evidence>
<dbReference type="EMBL" id="FTLX01000005">
    <property type="protein sequence ID" value="SIR07472.1"/>
    <property type="molecule type" value="Genomic_DNA"/>
</dbReference>
<dbReference type="Proteomes" id="UP000186385">
    <property type="component" value="Unassembled WGS sequence"/>
</dbReference>
<proteinExistence type="predicted"/>
<dbReference type="AlphaFoldDB" id="A0A1N6XYM2"/>
<name>A0A1N6XYM2_9BACI</name>
<dbReference type="STRING" id="1017273.SAMN05443094_10595"/>
<gene>
    <name evidence="1" type="ORF">SAMN05443094_10595</name>
</gene>
<accession>A0A1N6XYM2</accession>
<evidence type="ECO:0000313" key="2">
    <source>
        <dbReference type="Proteomes" id="UP000186385"/>
    </source>
</evidence>
<organism evidence="1 2">
    <name type="scientific">Domibacillus enclensis</name>
    <dbReference type="NCBI Taxonomy" id="1017273"/>
    <lineage>
        <taxon>Bacteria</taxon>
        <taxon>Bacillati</taxon>
        <taxon>Bacillota</taxon>
        <taxon>Bacilli</taxon>
        <taxon>Bacillales</taxon>
        <taxon>Bacillaceae</taxon>
        <taxon>Domibacillus</taxon>
    </lineage>
</organism>
<reference evidence="1 2" key="1">
    <citation type="submission" date="2017-01" db="EMBL/GenBank/DDBJ databases">
        <authorList>
            <person name="Mah S.A."/>
            <person name="Swanson W.J."/>
            <person name="Moy G.W."/>
            <person name="Vacquier V.D."/>
        </authorList>
    </citation>
    <scope>NUCLEOTIDE SEQUENCE [LARGE SCALE GENOMIC DNA]</scope>
    <source>
        <strain evidence="1 2">NIO-1016</strain>
    </source>
</reference>